<dbReference type="Proteomes" id="UP001196413">
    <property type="component" value="Unassembled WGS sequence"/>
</dbReference>
<sequence length="52" mass="6072">MKRFDSFITEHIGHKHKKNLLLRMSGRHHSDGMRSPEGTVEMEKSITYTTSQ</sequence>
<accession>A0AAD5N7V5</accession>
<feature type="region of interest" description="Disordered" evidence="1">
    <location>
        <begin position="27"/>
        <end position="52"/>
    </location>
</feature>
<keyword evidence="3" id="KW-1185">Reference proteome</keyword>
<evidence type="ECO:0000313" key="2">
    <source>
        <dbReference type="EMBL" id="KAJ1364566.1"/>
    </source>
</evidence>
<organism evidence="2 3">
    <name type="scientific">Parelaphostrongylus tenuis</name>
    <name type="common">Meningeal worm</name>
    <dbReference type="NCBI Taxonomy" id="148309"/>
    <lineage>
        <taxon>Eukaryota</taxon>
        <taxon>Metazoa</taxon>
        <taxon>Ecdysozoa</taxon>
        <taxon>Nematoda</taxon>
        <taxon>Chromadorea</taxon>
        <taxon>Rhabditida</taxon>
        <taxon>Rhabditina</taxon>
        <taxon>Rhabditomorpha</taxon>
        <taxon>Strongyloidea</taxon>
        <taxon>Metastrongylidae</taxon>
        <taxon>Parelaphostrongylus</taxon>
    </lineage>
</organism>
<dbReference type="AlphaFoldDB" id="A0AAD5N7V5"/>
<name>A0AAD5N7V5_PARTN</name>
<reference evidence="2" key="1">
    <citation type="submission" date="2021-06" db="EMBL/GenBank/DDBJ databases">
        <title>Parelaphostrongylus tenuis whole genome reference sequence.</title>
        <authorList>
            <person name="Garwood T.J."/>
            <person name="Larsen P.A."/>
            <person name="Fountain-Jones N.M."/>
            <person name="Garbe J.R."/>
            <person name="Macchietto M.G."/>
            <person name="Kania S.A."/>
            <person name="Gerhold R.W."/>
            <person name="Richards J.E."/>
            <person name="Wolf T.M."/>
        </authorList>
    </citation>
    <scope>NUCLEOTIDE SEQUENCE</scope>
    <source>
        <strain evidence="2">MNPRO001-30</strain>
        <tissue evidence="2">Meninges</tissue>
    </source>
</reference>
<dbReference type="EMBL" id="JAHQIW010005005">
    <property type="protein sequence ID" value="KAJ1364566.1"/>
    <property type="molecule type" value="Genomic_DNA"/>
</dbReference>
<evidence type="ECO:0000313" key="3">
    <source>
        <dbReference type="Proteomes" id="UP001196413"/>
    </source>
</evidence>
<evidence type="ECO:0000256" key="1">
    <source>
        <dbReference type="SAM" id="MobiDB-lite"/>
    </source>
</evidence>
<comment type="caution">
    <text evidence="2">The sequence shown here is derived from an EMBL/GenBank/DDBJ whole genome shotgun (WGS) entry which is preliminary data.</text>
</comment>
<protein>
    <submittedName>
        <fullName evidence="2">Uncharacterized protein</fullName>
    </submittedName>
</protein>
<gene>
    <name evidence="2" type="ORF">KIN20_024688</name>
</gene>
<proteinExistence type="predicted"/>